<dbReference type="PANTHER" id="PTHR33067">
    <property type="entry name" value="RNA-DIRECTED DNA POLYMERASE-RELATED"/>
    <property type="match status" value="1"/>
</dbReference>
<evidence type="ECO:0000313" key="2">
    <source>
        <dbReference type="EMBL" id="GJS71194.1"/>
    </source>
</evidence>
<evidence type="ECO:0000256" key="1">
    <source>
        <dbReference type="SAM" id="MobiDB-lite"/>
    </source>
</evidence>
<keyword evidence="3" id="KW-1185">Reference proteome</keyword>
<reference evidence="2" key="1">
    <citation type="journal article" date="2022" name="Int. J. Mol. Sci.">
        <title>Draft Genome of Tanacetum Coccineum: Genomic Comparison of Closely Related Tanacetum-Family Plants.</title>
        <authorList>
            <person name="Yamashiro T."/>
            <person name="Shiraishi A."/>
            <person name="Nakayama K."/>
            <person name="Satake H."/>
        </authorList>
    </citation>
    <scope>NUCLEOTIDE SEQUENCE</scope>
</reference>
<dbReference type="Proteomes" id="UP001151760">
    <property type="component" value="Unassembled WGS sequence"/>
</dbReference>
<protein>
    <submittedName>
        <fullName evidence="2">Reverse transcriptase domain-containing protein</fullName>
    </submittedName>
</protein>
<reference evidence="2" key="2">
    <citation type="submission" date="2022-01" db="EMBL/GenBank/DDBJ databases">
        <authorList>
            <person name="Yamashiro T."/>
            <person name="Shiraishi A."/>
            <person name="Satake H."/>
            <person name="Nakayama K."/>
        </authorList>
    </citation>
    <scope>NUCLEOTIDE SEQUENCE</scope>
</reference>
<accession>A0ABQ4Y113</accession>
<proteinExistence type="predicted"/>
<dbReference type="CDD" id="cd00303">
    <property type="entry name" value="retropepsin_like"/>
    <property type="match status" value="1"/>
</dbReference>
<dbReference type="PANTHER" id="PTHR33067:SF9">
    <property type="entry name" value="RNA-DIRECTED DNA POLYMERASE"/>
    <property type="match status" value="1"/>
</dbReference>
<comment type="caution">
    <text evidence="2">The sequence shown here is derived from an EMBL/GenBank/DDBJ whole genome shotgun (WGS) entry which is preliminary data.</text>
</comment>
<keyword evidence="2" id="KW-0548">Nucleotidyltransferase</keyword>
<dbReference type="EMBL" id="BQNB010009988">
    <property type="protein sequence ID" value="GJS71194.1"/>
    <property type="molecule type" value="Genomic_DNA"/>
</dbReference>
<name>A0ABQ4Y113_9ASTR</name>
<dbReference type="InterPro" id="IPR021109">
    <property type="entry name" value="Peptidase_aspartic_dom_sf"/>
</dbReference>
<organism evidence="2 3">
    <name type="scientific">Tanacetum coccineum</name>
    <dbReference type="NCBI Taxonomy" id="301880"/>
    <lineage>
        <taxon>Eukaryota</taxon>
        <taxon>Viridiplantae</taxon>
        <taxon>Streptophyta</taxon>
        <taxon>Embryophyta</taxon>
        <taxon>Tracheophyta</taxon>
        <taxon>Spermatophyta</taxon>
        <taxon>Magnoliopsida</taxon>
        <taxon>eudicotyledons</taxon>
        <taxon>Gunneridae</taxon>
        <taxon>Pentapetalae</taxon>
        <taxon>asterids</taxon>
        <taxon>campanulids</taxon>
        <taxon>Asterales</taxon>
        <taxon>Asteraceae</taxon>
        <taxon>Asteroideae</taxon>
        <taxon>Anthemideae</taxon>
        <taxon>Anthemidinae</taxon>
        <taxon>Tanacetum</taxon>
    </lineage>
</organism>
<dbReference type="GO" id="GO:0003964">
    <property type="term" value="F:RNA-directed DNA polymerase activity"/>
    <property type="evidence" value="ECO:0007669"/>
    <property type="project" value="UniProtKB-KW"/>
</dbReference>
<dbReference type="Gene3D" id="2.40.70.10">
    <property type="entry name" value="Acid Proteases"/>
    <property type="match status" value="1"/>
</dbReference>
<keyword evidence="2" id="KW-0808">Transferase</keyword>
<gene>
    <name evidence="2" type="ORF">Tco_0704035</name>
</gene>
<evidence type="ECO:0000313" key="3">
    <source>
        <dbReference type="Proteomes" id="UP001151760"/>
    </source>
</evidence>
<feature type="region of interest" description="Disordered" evidence="1">
    <location>
        <begin position="302"/>
        <end position="339"/>
    </location>
</feature>
<keyword evidence="2" id="KW-0695">RNA-directed DNA polymerase</keyword>
<sequence length="370" mass="42280">MRKKMGGQTSSRNYQYLGSPQEGLYPKAWERYNDLIYKCPTHDINSHQKVRDPSASDEPPSSHCKATVATTLIKARQHNKRNYGTWNQSASLKNLETQIEQLTKEIRSDKTLDSSSKQIKTIIAHQETSRLNKLHRVSFISDPESDATEVLQHQLPRKELNPRNFTLPCTIGKFNFCAMADLGASINVMLGSIFEHLHLTNLRKTNMLCEMADMSKKAPLGIIENVLVKIGKFLFLSDFVIIDNTPSETTILGRPSWANHRAKIDVFAGKISLGINEDIISFDSMRNSHKYTNPSERIFMVRPQSPAQSNNQIDYEESGNWDNRSPNLDDQEPKKRKIELDKNVPRAHFYILLKQTKRTNQMCHPCDPPT</sequence>